<protein>
    <submittedName>
        <fullName evidence="1">Uncharacterized protein</fullName>
    </submittedName>
</protein>
<sequence length="236" mass="25729">MLALAPNGLYRLLFCKIDHRSLVRTNVRGYAGHYALTHTEMGDAHVTLDIRLRSDSSGSDANDAPLVVMRSGTDIFLLRTDELASMATAMDASKTLGRSDNYLRKVVLRDAFADELSGGRTTAPRADLPRALQQRATAEAIIATITHVDDIDIDAHAEDDGAGTVMCTLDRSQSDGLRMNMPLRSPPDTGRDLYGWVWEMHPAACRVGIKYQRNSDGKVEQGAVVGDVLTSRLSGE</sequence>
<dbReference type="EMBL" id="CP000967">
    <property type="protein sequence ID" value="ACD57465.1"/>
    <property type="molecule type" value="Genomic_DNA"/>
</dbReference>
<dbReference type="KEGG" id="xop:PXO_04183"/>
<evidence type="ECO:0000313" key="2">
    <source>
        <dbReference type="Proteomes" id="UP000001740"/>
    </source>
</evidence>
<dbReference type="eggNOG" id="COG5620">
    <property type="taxonomic scope" value="Bacteria"/>
</dbReference>
<dbReference type="HOGENOM" id="CLU_077691_1_0_6"/>
<gene>
    <name evidence="1" type="ordered locus">PXO_04183</name>
</gene>
<accession>A0A0K0GHD6</accession>
<evidence type="ECO:0000313" key="1">
    <source>
        <dbReference type="EMBL" id="ACD57465.1"/>
    </source>
</evidence>
<reference evidence="1 2" key="1">
    <citation type="journal article" date="2008" name="BMC Genomics">
        <title>Genome sequence and rapid evolution of the rice pathogen Xanthomonas oryzae pv. oryzae PXO99A.</title>
        <authorList>
            <person name="Salzberg S.L."/>
            <person name="Sommer D.D."/>
            <person name="Schatz M.C."/>
            <person name="Phillippy A.M."/>
            <person name="Rabinowicz P.D."/>
            <person name="Tsuge S."/>
            <person name="Furutani A."/>
            <person name="Ochiai H."/>
            <person name="Delcher A.L."/>
            <person name="Kelley D."/>
            <person name="Madupu R."/>
            <person name="Puiu D."/>
            <person name="Radune D."/>
            <person name="Shumway M."/>
            <person name="Trapnell C."/>
            <person name="Aparna G."/>
            <person name="Jha G."/>
            <person name="Pandey A."/>
            <person name="Patil P.B."/>
            <person name="Ishihara H."/>
            <person name="Meyer D.F."/>
            <person name="Szurek B."/>
            <person name="Verdier V."/>
            <person name="Koebnik R."/>
            <person name="Dow J.M."/>
            <person name="Ryan R.P."/>
            <person name="Hirata H."/>
            <person name="Tsuyumu S."/>
            <person name="Won Lee S."/>
            <person name="Seo Y.S."/>
            <person name="Sriariyanum M."/>
            <person name="Ronald P.C."/>
            <person name="Sonti R.V."/>
            <person name="Van Sluys M.A."/>
            <person name="Leach J.E."/>
            <person name="White F.F."/>
            <person name="Bogdanove A.J."/>
        </authorList>
    </citation>
    <scope>NUCLEOTIDE SEQUENCE [LARGE SCALE GENOMIC DNA]</scope>
    <source>
        <strain evidence="1 2">PXO99A</strain>
    </source>
</reference>
<name>A0A0K0GHD6_XANOP</name>
<organism evidence="1 2">
    <name type="scientific">Xanthomonas oryzae pv. oryzae (strain PXO99A)</name>
    <dbReference type="NCBI Taxonomy" id="360094"/>
    <lineage>
        <taxon>Bacteria</taxon>
        <taxon>Pseudomonadati</taxon>
        <taxon>Pseudomonadota</taxon>
        <taxon>Gammaproteobacteria</taxon>
        <taxon>Lysobacterales</taxon>
        <taxon>Lysobacteraceae</taxon>
        <taxon>Xanthomonas</taxon>
    </lineage>
</organism>
<proteinExistence type="predicted"/>
<dbReference type="Proteomes" id="UP000001740">
    <property type="component" value="Chromosome"/>
</dbReference>
<dbReference type="AlphaFoldDB" id="A0A0K0GHD6"/>